<dbReference type="EMBL" id="AP013035">
    <property type="protein sequence ID" value="BAT71393.1"/>
    <property type="molecule type" value="Genomic_DNA"/>
</dbReference>
<name>A0A0S3QSZ1_THET7</name>
<accession>A0A0S3QSZ1</accession>
<sequence>MVIEGGGFSIRDKLLRIVEEGSEVKSRKNGNGKAKKTDAQTKADVYEISLENVKASKTDIRSFEQATRLLDETVKLISENAADISDVHGGFISGALVKIVTS</sequence>
<keyword evidence="2" id="KW-1185">Reference proteome</keyword>
<evidence type="ECO:0000313" key="2">
    <source>
        <dbReference type="Proteomes" id="UP000063234"/>
    </source>
</evidence>
<dbReference type="KEGG" id="ttk:TST_0587"/>
<gene>
    <name evidence="1" type="ORF">TST_0587</name>
</gene>
<dbReference type="RefSeq" id="WP_068549328.1">
    <property type="nucleotide sequence ID" value="NZ_AP013035.1"/>
</dbReference>
<dbReference type="AlphaFoldDB" id="A0A0S3QSZ1"/>
<protein>
    <submittedName>
        <fullName evidence="1">Uncharacterized protein</fullName>
    </submittedName>
</protein>
<dbReference type="STRING" id="1298851.TST_0587"/>
<evidence type="ECO:0000313" key="1">
    <source>
        <dbReference type="EMBL" id="BAT71393.1"/>
    </source>
</evidence>
<proteinExistence type="predicted"/>
<reference evidence="2" key="1">
    <citation type="journal article" date="2018" name="Science">
        <title>A primordial and reversible TCA cycle in a facultatively chemolithoautotrophic thermophile.</title>
        <authorList>
            <person name="Nunoura T."/>
            <person name="Chikaraishi Y."/>
            <person name="Izaki R."/>
            <person name="Suwa T."/>
            <person name="Sato T."/>
            <person name="Harada T."/>
            <person name="Mori K."/>
            <person name="Kato Y."/>
            <person name="Miyazaki M."/>
            <person name="Shimamura S."/>
            <person name="Yanagawa K."/>
            <person name="Shuto A."/>
            <person name="Ohkouchi N."/>
            <person name="Fujita N."/>
            <person name="Takaki Y."/>
            <person name="Atomi H."/>
            <person name="Takai K."/>
        </authorList>
    </citation>
    <scope>NUCLEOTIDE SEQUENCE [LARGE SCALE GENOMIC DNA]</scope>
    <source>
        <strain evidence="2">DSM 17441 / JCM 13301 / NBRC 103674 / ABI70S6</strain>
    </source>
</reference>
<dbReference type="Proteomes" id="UP000063234">
    <property type="component" value="Chromosome"/>
</dbReference>
<organism evidence="1 2">
    <name type="scientific">Thermosulfidibacter takaii (strain DSM 17441 / JCM 13301 / NBRC 103674 / ABI70S6)</name>
    <dbReference type="NCBI Taxonomy" id="1298851"/>
    <lineage>
        <taxon>Bacteria</taxon>
        <taxon>Pseudomonadati</taxon>
        <taxon>Thermosulfidibacterota</taxon>
        <taxon>Thermosulfidibacteria</taxon>
        <taxon>Thermosulfidibacterales</taxon>
        <taxon>Thermosulfidibacteraceae</taxon>
    </lineage>
</organism>